<name>A0ACC0Q028_RHOML</name>
<accession>A0ACC0Q028</accession>
<evidence type="ECO:0000313" key="1">
    <source>
        <dbReference type="EMBL" id="KAI8570624.1"/>
    </source>
</evidence>
<dbReference type="EMBL" id="CM046388">
    <property type="protein sequence ID" value="KAI8570624.1"/>
    <property type="molecule type" value="Genomic_DNA"/>
</dbReference>
<reference evidence="1" key="1">
    <citation type="submission" date="2022-02" db="EMBL/GenBank/DDBJ databases">
        <title>Plant Genome Project.</title>
        <authorList>
            <person name="Zhang R.-G."/>
        </authorList>
    </citation>
    <scope>NUCLEOTIDE SEQUENCE</scope>
    <source>
        <strain evidence="1">AT1</strain>
    </source>
</reference>
<proteinExistence type="predicted"/>
<evidence type="ECO:0000313" key="2">
    <source>
        <dbReference type="Proteomes" id="UP001062846"/>
    </source>
</evidence>
<keyword evidence="2" id="KW-1185">Reference proteome</keyword>
<dbReference type="Proteomes" id="UP001062846">
    <property type="component" value="Chromosome 1"/>
</dbReference>
<protein>
    <submittedName>
        <fullName evidence="1">Uncharacterized protein</fullName>
    </submittedName>
</protein>
<comment type="caution">
    <text evidence="1">The sequence shown here is derived from an EMBL/GenBank/DDBJ whole genome shotgun (WGS) entry which is preliminary data.</text>
</comment>
<organism evidence="1 2">
    <name type="scientific">Rhododendron molle</name>
    <name type="common">Chinese azalea</name>
    <name type="synonym">Azalea mollis</name>
    <dbReference type="NCBI Taxonomy" id="49168"/>
    <lineage>
        <taxon>Eukaryota</taxon>
        <taxon>Viridiplantae</taxon>
        <taxon>Streptophyta</taxon>
        <taxon>Embryophyta</taxon>
        <taxon>Tracheophyta</taxon>
        <taxon>Spermatophyta</taxon>
        <taxon>Magnoliopsida</taxon>
        <taxon>eudicotyledons</taxon>
        <taxon>Gunneridae</taxon>
        <taxon>Pentapetalae</taxon>
        <taxon>asterids</taxon>
        <taxon>Ericales</taxon>
        <taxon>Ericaceae</taxon>
        <taxon>Ericoideae</taxon>
        <taxon>Rhodoreae</taxon>
        <taxon>Rhododendron</taxon>
    </lineage>
</organism>
<gene>
    <name evidence="1" type="ORF">RHMOL_Rhmol01G0050200</name>
</gene>
<sequence>MGGELTREELIRRPWRRRKRSGRAAWAAIEKAVEGRRGGWREGGKEAMRERQGMGCNCVLCKDSPSYPKTLSWNETTDSDCCLWDGVTCNVSTGHVISLDLSCSELYGTIHPNTTLFQLSHLQELDLAFNHLNFSPFPPSSNLEQFTEFNIADNNLDGKIPEFFSKLTNLKHLDLSFNNFSGPFPRWVANLTQLVSLDISSNPLTAGPIPNYNISGFRNLLVLYLSNCSLNGTLPSWLFTIPSLLRLDLADNQLTGQIPEFRSDSQLKWIRLSNNKLHGPIPQSISGLVNLRQLYLLSNNLSGVVELQKFSSNLEALVLSKNNISGLSIGNGSNDNATWPKLLVLSLSSCNITEFPEFLQNSSNLFFLDLSNNKIHGEIPKWVEGNATWPNLSSVDLSYNYLQGPLRVPSSSLIGRFQISHNKLTGEIPSSICNLSSLEIFVLSNNKLNGVIPHCLGNVSNHLEVLDLRSNGFHGAIPTTFANGSKLRSLNLNGNNLEGPVPRSLANCKSMEVLDLGNNNLYGAFPHWLEFLPVLQVLVLKSNRFHGSIGTYGTEAPFPKLRIFDISQNNFTGLLPERYFLNFKAVMNVNKSKTSLQYMGDTNYRDSVELVLKGVEIELKYILTVFTTIDLSYNNFQGEIPSDIGKLQGLRLLNLSHNSLSGHLPSLLGNITMLESLDLSSNQLTGKIPGELTSLTFLAVLNFSKNHLVGPIPHGNQFDTFQNDSYVGNSGLCGLPLSKKCGDSVAPPQPISPDEDDDDDFASGFTWRIVLMGYGCGLVIGVTMGFVMFLTGRPRWFTRIVGGEPRRKVVRVSQIGWRRSHRS</sequence>